<evidence type="ECO:0000259" key="5">
    <source>
        <dbReference type="PROSITE" id="PS50931"/>
    </source>
</evidence>
<dbReference type="InterPro" id="IPR036390">
    <property type="entry name" value="WH_DNA-bd_sf"/>
</dbReference>
<protein>
    <submittedName>
        <fullName evidence="6">DNA-binding transcriptional LysR family regulator</fullName>
    </submittedName>
</protein>
<dbReference type="InterPro" id="IPR000847">
    <property type="entry name" value="LysR_HTH_N"/>
</dbReference>
<dbReference type="Pfam" id="PF03466">
    <property type="entry name" value="LysR_substrate"/>
    <property type="match status" value="1"/>
</dbReference>
<dbReference type="PANTHER" id="PTHR30419:SF29">
    <property type="entry name" value="LYSR-FAMILY TRANSCRIPTIONAL REGULATOR"/>
    <property type="match status" value="1"/>
</dbReference>
<dbReference type="Gene3D" id="1.10.10.10">
    <property type="entry name" value="Winged helix-like DNA-binding domain superfamily/Winged helix DNA-binding domain"/>
    <property type="match status" value="1"/>
</dbReference>
<reference evidence="6 7" key="1">
    <citation type="submission" date="2021-03" db="EMBL/GenBank/DDBJ databases">
        <title>Sequencing the genomes of 1000 actinobacteria strains.</title>
        <authorList>
            <person name="Klenk H.-P."/>
        </authorList>
    </citation>
    <scope>NUCLEOTIDE SEQUENCE [LARGE SCALE GENOMIC DNA]</scope>
    <source>
        <strain evidence="6 7">DSM 44580</strain>
    </source>
</reference>
<dbReference type="EMBL" id="JAGIOO010000001">
    <property type="protein sequence ID" value="MBP2478529.1"/>
    <property type="molecule type" value="Genomic_DNA"/>
</dbReference>
<evidence type="ECO:0000256" key="2">
    <source>
        <dbReference type="ARBA" id="ARBA00023015"/>
    </source>
</evidence>
<dbReference type="SUPFAM" id="SSF46785">
    <property type="entry name" value="Winged helix' DNA-binding domain"/>
    <property type="match status" value="1"/>
</dbReference>
<name>A0ABS5APN5_9PSEU</name>
<evidence type="ECO:0000313" key="7">
    <source>
        <dbReference type="Proteomes" id="UP001519363"/>
    </source>
</evidence>
<dbReference type="InterPro" id="IPR050950">
    <property type="entry name" value="HTH-type_LysR_regulators"/>
</dbReference>
<sequence length="295" mass="32139">MNLKFLEGLLAVHQTGSFVEAAKRLGVSQPAISMQIKALESELGVCLFDRSVRPLALTAKARALIDPCAQVVDLVRHLRGLAVDRAPADGTLHVGSVHTLLLRLLPQALGALAHEQPDLVTGIRGGQSDELLTLLRRGELDIAVLPGPLRLSKDLCARPVDRDRLVWVEAATRPRRRRWTGLPFLRLEREPGLGFLIDQFLADAERAPARTVELDSVEAILALVGKGLGTTILPESALPAVYRQELLVRAVAHPLATRTITLVHRRDEAVDRAALALVGALRRAARPEVARRRSG</sequence>
<evidence type="ECO:0000256" key="4">
    <source>
        <dbReference type="ARBA" id="ARBA00023163"/>
    </source>
</evidence>
<comment type="similarity">
    <text evidence="1">Belongs to the LysR transcriptional regulatory family.</text>
</comment>
<dbReference type="SUPFAM" id="SSF53850">
    <property type="entry name" value="Periplasmic binding protein-like II"/>
    <property type="match status" value="1"/>
</dbReference>
<dbReference type="InterPro" id="IPR036388">
    <property type="entry name" value="WH-like_DNA-bd_sf"/>
</dbReference>
<keyword evidence="2" id="KW-0805">Transcription regulation</keyword>
<dbReference type="PRINTS" id="PR00039">
    <property type="entry name" value="HTHLYSR"/>
</dbReference>
<dbReference type="CDD" id="cd05466">
    <property type="entry name" value="PBP2_LTTR_substrate"/>
    <property type="match status" value="1"/>
</dbReference>
<proteinExistence type="inferred from homology"/>
<dbReference type="RefSeq" id="WP_086790073.1">
    <property type="nucleotide sequence ID" value="NZ_JAGIOO010000001.1"/>
</dbReference>
<dbReference type="InterPro" id="IPR005119">
    <property type="entry name" value="LysR_subst-bd"/>
</dbReference>
<dbReference type="Proteomes" id="UP001519363">
    <property type="component" value="Unassembled WGS sequence"/>
</dbReference>
<keyword evidence="3 6" id="KW-0238">DNA-binding</keyword>
<accession>A0ABS5APN5</accession>
<organism evidence="6 7">
    <name type="scientific">Crossiella equi</name>
    <dbReference type="NCBI Taxonomy" id="130796"/>
    <lineage>
        <taxon>Bacteria</taxon>
        <taxon>Bacillati</taxon>
        <taxon>Actinomycetota</taxon>
        <taxon>Actinomycetes</taxon>
        <taxon>Pseudonocardiales</taxon>
        <taxon>Pseudonocardiaceae</taxon>
        <taxon>Crossiella</taxon>
    </lineage>
</organism>
<evidence type="ECO:0000256" key="3">
    <source>
        <dbReference type="ARBA" id="ARBA00023125"/>
    </source>
</evidence>
<evidence type="ECO:0000256" key="1">
    <source>
        <dbReference type="ARBA" id="ARBA00009437"/>
    </source>
</evidence>
<feature type="domain" description="HTH lysR-type" evidence="5">
    <location>
        <begin position="1"/>
        <end position="58"/>
    </location>
</feature>
<keyword evidence="4" id="KW-0804">Transcription</keyword>
<comment type="caution">
    <text evidence="6">The sequence shown here is derived from an EMBL/GenBank/DDBJ whole genome shotgun (WGS) entry which is preliminary data.</text>
</comment>
<evidence type="ECO:0000313" key="6">
    <source>
        <dbReference type="EMBL" id="MBP2478529.1"/>
    </source>
</evidence>
<keyword evidence="7" id="KW-1185">Reference proteome</keyword>
<gene>
    <name evidence="6" type="ORF">JOF53_007401</name>
</gene>
<dbReference type="PROSITE" id="PS50931">
    <property type="entry name" value="HTH_LYSR"/>
    <property type="match status" value="1"/>
</dbReference>
<dbReference type="PANTHER" id="PTHR30419">
    <property type="entry name" value="HTH-TYPE TRANSCRIPTIONAL REGULATOR YBHD"/>
    <property type="match status" value="1"/>
</dbReference>
<dbReference type="GO" id="GO:0003677">
    <property type="term" value="F:DNA binding"/>
    <property type="evidence" value="ECO:0007669"/>
    <property type="project" value="UniProtKB-KW"/>
</dbReference>
<dbReference type="Pfam" id="PF00126">
    <property type="entry name" value="HTH_1"/>
    <property type="match status" value="1"/>
</dbReference>
<dbReference type="Gene3D" id="3.40.190.10">
    <property type="entry name" value="Periplasmic binding protein-like II"/>
    <property type="match status" value="2"/>
</dbReference>